<dbReference type="GO" id="GO:0005886">
    <property type="term" value="C:plasma membrane"/>
    <property type="evidence" value="ECO:0007669"/>
    <property type="project" value="UniProtKB-SubCell"/>
</dbReference>
<keyword evidence="7 8" id="KW-0472">Membrane</keyword>
<feature type="transmembrane region" description="Helical" evidence="8">
    <location>
        <begin position="175"/>
        <end position="193"/>
    </location>
</feature>
<comment type="subcellular location">
    <subcellularLocation>
        <location evidence="1">Cell membrane</location>
        <topology evidence="1">Multi-pass membrane protein</topology>
    </subcellularLocation>
</comment>
<evidence type="ECO:0000313" key="10">
    <source>
        <dbReference type="Proteomes" id="UP000662873"/>
    </source>
</evidence>
<keyword evidence="5 8" id="KW-0812">Transmembrane</keyword>
<dbReference type="PANTHER" id="PTHR33908">
    <property type="entry name" value="MANNOSYLTRANSFERASE YKCB-RELATED"/>
    <property type="match status" value="1"/>
</dbReference>
<dbReference type="AlphaFoldDB" id="A0A809S4C6"/>
<feature type="transmembrane region" description="Helical" evidence="8">
    <location>
        <begin position="292"/>
        <end position="312"/>
    </location>
</feature>
<feature type="transmembrane region" description="Helical" evidence="8">
    <location>
        <begin position="410"/>
        <end position="428"/>
    </location>
</feature>
<feature type="transmembrane region" description="Helical" evidence="8">
    <location>
        <begin position="94"/>
        <end position="115"/>
    </location>
</feature>
<evidence type="ECO:0000256" key="1">
    <source>
        <dbReference type="ARBA" id="ARBA00004651"/>
    </source>
</evidence>
<evidence type="ECO:0000256" key="3">
    <source>
        <dbReference type="ARBA" id="ARBA00022676"/>
    </source>
</evidence>
<feature type="transmembrane region" description="Helical" evidence="8">
    <location>
        <begin position="263"/>
        <end position="285"/>
    </location>
</feature>
<keyword evidence="3" id="KW-0328">Glycosyltransferase</keyword>
<accession>A0A809S4C6</accession>
<keyword evidence="6 8" id="KW-1133">Transmembrane helix</keyword>
<evidence type="ECO:0000256" key="8">
    <source>
        <dbReference type="SAM" id="Phobius"/>
    </source>
</evidence>
<name>A0A809S4C6_9BACT</name>
<dbReference type="PANTHER" id="PTHR33908:SF11">
    <property type="entry name" value="MEMBRANE PROTEIN"/>
    <property type="match status" value="1"/>
</dbReference>
<dbReference type="GO" id="GO:0016763">
    <property type="term" value="F:pentosyltransferase activity"/>
    <property type="evidence" value="ECO:0007669"/>
    <property type="project" value="TreeGrafter"/>
</dbReference>
<sequence length="641" mass="68592">MLGFLITALFSLGVCGWGQAVAGRRLASLDPALAWGLRGLIGLGVVGWISLPIGLAPGGVRWGLGVVAALAISGYSLLFASRKTISSPLQLPKGWPLLALGLAALALLFSLVGVLGPSDTLDWDSLAYHLAVPKLWIQAGQIEFVPTIHHSNFPFLVDNLFLWGLQWGGEAGAKAFVWAYSFWGGLAMFGFARGRYGPSAGWIALAAFWAIPSVLWESGTAYIDAAHGTWSALGVLFAAAWIAEEANKDALWLSGLCLGFAASSKYTGLQVALAVGIVLAIWCLARREPKRAFASGSLLPLAALALASPWLIRNAATTGNPVYPFFYSVFGGENWDGRRSAIYEAEQKSFGKTGASPLELPHAILGLAYQPGRYVNPAQTEGGGFPFGALGVVPLIALLGWPLSGRTSSFEGGVLAAVFVCFLFWFFLSQQSRYALNMGLPLTLLAAGGVVRLRAGPLLAGAISLQALYSLWLMKTVTVDPKLPVVLGKHSAEDYRKSTVALAAASPKINELAQESKVALYDEVFGFLLDVPYFWANPGHSTWIPYDEMRSGQDLARWMSENKVGFAYYSFALKPQSDVQAWLATAGLAGPETQGYSDEEIQGLLDNFELRWKALLADAVRTGALRPVWTGPSGVLLEQSS</sequence>
<evidence type="ECO:0008006" key="11">
    <source>
        <dbReference type="Google" id="ProtNLM"/>
    </source>
</evidence>
<evidence type="ECO:0000313" key="9">
    <source>
        <dbReference type="EMBL" id="BBO23547.1"/>
    </source>
</evidence>
<evidence type="ECO:0000256" key="2">
    <source>
        <dbReference type="ARBA" id="ARBA00022475"/>
    </source>
</evidence>
<organism evidence="9 10">
    <name type="scientific">Candidatus Nitrosymbiomonas proteolyticus</name>
    <dbReference type="NCBI Taxonomy" id="2608984"/>
    <lineage>
        <taxon>Bacteria</taxon>
        <taxon>Bacillati</taxon>
        <taxon>Armatimonadota</taxon>
        <taxon>Armatimonadota incertae sedis</taxon>
        <taxon>Candidatus Nitrosymbiomonas</taxon>
    </lineage>
</organism>
<dbReference type="GO" id="GO:0009103">
    <property type="term" value="P:lipopolysaccharide biosynthetic process"/>
    <property type="evidence" value="ECO:0007669"/>
    <property type="project" value="UniProtKB-ARBA"/>
</dbReference>
<dbReference type="KEGG" id="npy:NPRO_11420"/>
<dbReference type="InterPro" id="IPR050297">
    <property type="entry name" value="LipidA_mod_glycosyltrf_83"/>
</dbReference>
<feature type="transmembrane region" description="Helical" evidence="8">
    <location>
        <begin position="384"/>
        <end position="403"/>
    </location>
</feature>
<dbReference type="EMBL" id="AP021858">
    <property type="protein sequence ID" value="BBO23547.1"/>
    <property type="molecule type" value="Genomic_DNA"/>
</dbReference>
<gene>
    <name evidence="9" type="ORF">NPRO_11420</name>
</gene>
<feature type="transmembrane region" description="Helical" evidence="8">
    <location>
        <begin position="32"/>
        <end position="55"/>
    </location>
</feature>
<proteinExistence type="predicted"/>
<keyword evidence="2" id="KW-1003">Cell membrane</keyword>
<evidence type="ECO:0000256" key="4">
    <source>
        <dbReference type="ARBA" id="ARBA00022679"/>
    </source>
</evidence>
<feature type="transmembrane region" description="Helical" evidence="8">
    <location>
        <begin position="199"/>
        <end position="216"/>
    </location>
</feature>
<reference evidence="9" key="1">
    <citation type="journal article" name="DNA Res.">
        <title>The physiological potential of anammox bacteria as revealed by their core genome structure.</title>
        <authorList>
            <person name="Okubo T."/>
            <person name="Toyoda A."/>
            <person name="Fukuhara K."/>
            <person name="Uchiyama I."/>
            <person name="Harigaya Y."/>
            <person name="Kuroiwa M."/>
            <person name="Suzuki T."/>
            <person name="Murakami Y."/>
            <person name="Suwa Y."/>
            <person name="Takami H."/>
        </authorList>
    </citation>
    <scope>NUCLEOTIDE SEQUENCE</scope>
    <source>
        <strain evidence="9">317325-2</strain>
    </source>
</reference>
<evidence type="ECO:0000256" key="7">
    <source>
        <dbReference type="ARBA" id="ARBA00023136"/>
    </source>
</evidence>
<protein>
    <recommendedName>
        <fullName evidence="11">Glycosyltransferase RgtA/B/C/D-like domain-containing protein</fullName>
    </recommendedName>
</protein>
<evidence type="ECO:0000256" key="5">
    <source>
        <dbReference type="ARBA" id="ARBA00022692"/>
    </source>
</evidence>
<evidence type="ECO:0000256" key="6">
    <source>
        <dbReference type="ARBA" id="ARBA00022989"/>
    </source>
</evidence>
<feature type="transmembrane region" description="Helical" evidence="8">
    <location>
        <begin position="62"/>
        <end position="82"/>
    </location>
</feature>
<dbReference type="Proteomes" id="UP000662873">
    <property type="component" value="Chromosome"/>
</dbReference>
<keyword evidence="4" id="KW-0808">Transferase</keyword>